<reference evidence="1" key="2">
    <citation type="submission" date="2014-05" db="EMBL/GenBank/DDBJ databases">
        <title>The genome and life-stage specific transcriptomes of Globodera pallida elucidate key aspects of plant parasitism by a cyst nematode.</title>
        <authorList>
            <person name="Cotton J.A."/>
            <person name="Lilley C.J."/>
            <person name="Jones L.M."/>
            <person name="Kikuchi T."/>
            <person name="Reid A.J."/>
            <person name="Thorpe P."/>
            <person name="Tsai I.J."/>
            <person name="Beasley H."/>
            <person name="Blok V."/>
            <person name="Cock P.J.A."/>
            <person name="Van den Akker S.E."/>
            <person name="Holroyd N."/>
            <person name="Hunt M."/>
            <person name="Mantelin S."/>
            <person name="Naghra H."/>
            <person name="Pain A."/>
            <person name="Palomares-Rius J.E."/>
            <person name="Zarowiecki M."/>
            <person name="Berriman M."/>
            <person name="Jones J.T."/>
            <person name="Urwin P.E."/>
        </authorList>
    </citation>
    <scope>NUCLEOTIDE SEQUENCE [LARGE SCALE GENOMIC DNA]</scope>
    <source>
        <strain evidence="1">Lindley</strain>
    </source>
</reference>
<organism evidence="1 2">
    <name type="scientific">Globodera pallida</name>
    <name type="common">Potato cyst nematode worm</name>
    <name type="synonym">Heterodera pallida</name>
    <dbReference type="NCBI Taxonomy" id="36090"/>
    <lineage>
        <taxon>Eukaryota</taxon>
        <taxon>Metazoa</taxon>
        <taxon>Ecdysozoa</taxon>
        <taxon>Nematoda</taxon>
        <taxon>Chromadorea</taxon>
        <taxon>Rhabditida</taxon>
        <taxon>Tylenchina</taxon>
        <taxon>Tylenchomorpha</taxon>
        <taxon>Tylenchoidea</taxon>
        <taxon>Heteroderidae</taxon>
        <taxon>Heteroderinae</taxon>
        <taxon>Globodera</taxon>
    </lineage>
</organism>
<dbReference type="AlphaFoldDB" id="A0A183C257"/>
<reference evidence="1" key="1">
    <citation type="submission" date="2013-12" db="EMBL/GenBank/DDBJ databases">
        <authorList>
            <person name="Aslett M."/>
        </authorList>
    </citation>
    <scope>NUCLEOTIDE SEQUENCE [LARGE SCALE GENOMIC DNA]</scope>
    <source>
        <strain evidence="1">Lindley</strain>
    </source>
</reference>
<evidence type="ECO:0000313" key="2">
    <source>
        <dbReference type="WBParaSite" id="GPLIN_000695100"/>
    </source>
</evidence>
<evidence type="ECO:0000313" key="1">
    <source>
        <dbReference type="Proteomes" id="UP000050741"/>
    </source>
</evidence>
<keyword evidence="1" id="KW-1185">Reference proteome</keyword>
<reference evidence="2" key="3">
    <citation type="submission" date="2016-06" db="UniProtKB">
        <authorList>
            <consortium name="WormBaseParasite"/>
        </authorList>
    </citation>
    <scope>IDENTIFICATION</scope>
</reference>
<dbReference type="Proteomes" id="UP000050741">
    <property type="component" value="Unassembled WGS sequence"/>
</dbReference>
<name>A0A183C257_GLOPA</name>
<dbReference type="WBParaSite" id="GPLIN_000695100">
    <property type="protein sequence ID" value="GPLIN_000695100"/>
    <property type="gene ID" value="GPLIN_000695100"/>
</dbReference>
<sequence length="70" mass="8069">MGRAVEFGSDLANTPPIFNTYKMVREPAYANELWHFYDPSGNNGALNDDNLWSTALSRHLLFHMNRKIKN</sequence>
<protein>
    <submittedName>
        <fullName evidence="2">SusD/RagB family nutrient-binding outer membrane lipoprotein</fullName>
    </submittedName>
</protein>
<proteinExistence type="predicted"/>
<accession>A0A183C257</accession>